<dbReference type="OrthoDB" id="8584262at2"/>
<keyword evidence="3" id="KW-0804">Transcription</keyword>
<dbReference type="GO" id="GO:0003700">
    <property type="term" value="F:DNA-binding transcription factor activity"/>
    <property type="evidence" value="ECO:0007669"/>
    <property type="project" value="InterPro"/>
</dbReference>
<sequence>MTSHSKSSKARPGSTPVYLAIQNALRDAIAKQRVAPGERLPSELELAKRYNTTRATVVHALQELVFEGLVEKRRGLGTFVATPAISTGIDDTHRPGYFEADLFARGQDVTYRVVHFGPVAVSVHVRGELKLGPNEPVHRIQRVRLVEKRPLAVEVRYVPSTIARMMDTDALAQLTLQDIFQKQLGMKIERIVNTVRVALVPQDLAKLLDLTRGRPVLVRAHAFLDQQGQAMLWGETAYREEYQIKYALTHNT</sequence>
<proteinExistence type="predicted"/>
<dbReference type="InterPro" id="IPR036390">
    <property type="entry name" value="WH_DNA-bd_sf"/>
</dbReference>
<feature type="domain" description="HTH gntR-type" evidence="4">
    <location>
        <begin position="15"/>
        <end position="83"/>
    </location>
</feature>
<dbReference type="SMART" id="SM00866">
    <property type="entry name" value="UTRA"/>
    <property type="match status" value="1"/>
</dbReference>
<dbReference type="InterPro" id="IPR011663">
    <property type="entry name" value="UTRA"/>
</dbReference>
<dbReference type="GO" id="GO:0045892">
    <property type="term" value="P:negative regulation of DNA-templated transcription"/>
    <property type="evidence" value="ECO:0007669"/>
    <property type="project" value="TreeGrafter"/>
</dbReference>
<gene>
    <name evidence="5" type="ORF">SAMN05216551_102191</name>
</gene>
<dbReference type="SUPFAM" id="SSF64288">
    <property type="entry name" value="Chorismate lyase-like"/>
    <property type="match status" value="1"/>
</dbReference>
<dbReference type="AlphaFoldDB" id="A0A1H2PLQ5"/>
<accession>A0A1H2PLQ5</accession>
<evidence type="ECO:0000256" key="3">
    <source>
        <dbReference type="ARBA" id="ARBA00023163"/>
    </source>
</evidence>
<dbReference type="SMART" id="SM00345">
    <property type="entry name" value="HTH_GNTR"/>
    <property type="match status" value="1"/>
</dbReference>
<evidence type="ECO:0000259" key="4">
    <source>
        <dbReference type="PROSITE" id="PS50949"/>
    </source>
</evidence>
<dbReference type="STRING" id="1770053.SAMN05216551_102191"/>
<dbReference type="InterPro" id="IPR036388">
    <property type="entry name" value="WH-like_DNA-bd_sf"/>
</dbReference>
<dbReference type="Gene3D" id="3.40.1410.10">
    <property type="entry name" value="Chorismate lyase-like"/>
    <property type="match status" value="1"/>
</dbReference>
<dbReference type="PANTHER" id="PTHR44846">
    <property type="entry name" value="MANNOSYL-D-GLYCERATE TRANSPORT/METABOLISM SYSTEM REPRESSOR MNGR-RELATED"/>
    <property type="match status" value="1"/>
</dbReference>
<evidence type="ECO:0000313" key="6">
    <source>
        <dbReference type="Proteomes" id="UP000243719"/>
    </source>
</evidence>
<dbReference type="GO" id="GO:0003677">
    <property type="term" value="F:DNA binding"/>
    <property type="evidence" value="ECO:0007669"/>
    <property type="project" value="UniProtKB-KW"/>
</dbReference>
<evidence type="ECO:0000313" key="5">
    <source>
        <dbReference type="EMBL" id="SDV47015.1"/>
    </source>
</evidence>
<dbReference type="CDD" id="cd07377">
    <property type="entry name" value="WHTH_GntR"/>
    <property type="match status" value="1"/>
</dbReference>
<dbReference type="Proteomes" id="UP000243719">
    <property type="component" value="Unassembled WGS sequence"/>
</dbReference>
<keyword evidence="1" id="KW-0805">Transcription regulation</keyword>
<dbReference type="InterPro" id="IPR000524">
    <property type="entry name" value="Tscrpt_reg_HTH_GntR"/>
</dbReference>
<dbReference type="Pfam" id="PF07702">
    <property type="entry name" value="UTRA"/>
    <property type="match status" value="1"/>
</dbReference>
<evidence type="ECO:0000256" key="2">
    <source>
        <dbReference type="ARBA" id="ARBA00023125"/>
    </source>
</evidence>
<protein>
    <submittedName>
        <fullName evidence="5">Transcriptional regulator, GntR family</fullName>
    </submittedName>
</protein>
<name>A0A1H2PLQ5_9BURK</name>
<dbReference type="PRINTS" id="PR00035">
    <property type="entry name" value="HTHGNTR"/>
</dbReference>
<dbReference type="InterPro" id="IPR050679">
    <property type="entry name" value="Bact_HTH_transcr_reg"/>
</dbReference>
<evidence type="ECO:0000256" key="1">
    <source>
        <dbReference type="ARBA" id="ARBA00023015"/>
    </source>
</evidence>
<keyword evidence="6" id="KW-1185">Reference proteome</keyword>
<reference evidence="6" key="1">
    <citation type="submission" date="2016-09" db="EMBL/GenBank/DDBJ databases">
        <authorList>
            <person name="Varghese N."/>
            <person name="Submissions S."/>
        </authorList>
    </citation>
    <scope>NUCLEOTIDE SEQUENCE [LARGE SCALE GENOMIC DNA]</scope>
    <source>
        <strain evidence="6">JS23</strain>
    </source>
</reference>
<dbReference type="SUPFAM" id="SSF46785">
    <property type="entry name" value="Winged helix' DNA-binding domain"/>
    <property type="match status" value="1"/>
</dbReference>
<keyword evidence="2" id="KW-0238">DNA-binding</keyword>
<dbReference type="PANTHER" id="PTHR44846:SF1">
    <property type="entry name" value="MANNOSYL-D-GLYCERATE TRANSPORT_METABOLISM SYSTEM REPRESSOR MNGR-RELATED"/>
    <property type="match status" value="1"/>
</dbReference>
<dbReference type="RefSeq" id="WP_091905068.1">
    <property type="nucleotide sequence ID" value="NZ_FNLO01000002.1"/>
</dbReference>
<dbReference type="Pfam" id="PF00392">
    <property type="entry name" value="GntR"/>
    <property type="match status" value="1"/>
</dbReference>
<dbReference type="PROSITE" id="PS50949">
    <property type="entry name" value="HTH_GNTR"/>
    <property type="match status" value="1"/>
</dbReference>
<dbReference type="EMBL" id="FNLO01000002">
    <property type="protein sequence ID" value="SDV47015.1"/>
    <property type="molecule type" value="Genomic_DNA"/>
</dbReference>
<organism evidence="5 6">
    <name type="scientific">Chitinasiproducens palmae</name>
    <dbReference type="NCBI Taxonomy" id="1770053"/>
    <lineage>
        <taxon>Bacteria</taxon>
        <taxon>Pseudomonadati</taxon>
        <taxon>Pseudomonadota</taxon>
        <taxon>Betaproteobacteria</taxon>
        <taxon>Burkholderiales</taxon>
        <taxon>Burkholderiaceae</taxon>
        <taxon>Chitinasiproducens</taxon>
    </lineage>
</organism>
<dbReference type="InterPro" id="IPR028978">
    <property type="entry name" value="Chorismate_lyase_/UTRA_dom_sf"/>
</dbReference>
<dbReference type="Gene3D" id="1.10.10.10">
    <property type="entry name" value="Winged helix-like DNA-binding domain superfamily/Winged helix DNA-binding domain"/>
    <property type="match status" value="1"/>
</dbReference>